<evidence type="ECO:0000313" key="2">
    <source>
        <dbReference type="Proteomes" id="UP000603865"/>
    </source>
</evidence>
<dbReference type="EMBL" id="BMQL01000028">
    <property type="protein sequence ID" value="GGR22210.1"/>
    <property type="molecule type" value="Genomic_DNA"/>
</dbReference>
<dbReference type="Proteomes" id="UP000603865">
    <property type="component" value="Unassembled WGS sequence"/>
</dbReference>
<evidence type="ECO:0008006" key="3">
    <source>
        <dbReference type="Google" id="ProtNLM"/>
    </source>
</evidence>
<reference evidence="1" key="2">
    <citation type="submission" date="2020-09" db="EMBL/GenBank/DDBJ databases">
        <authorList>
            <person name="Sun Q."/>
            <person name="Ohkuma M."/>
        </authorList>
    </citation>
    <scope>NUCLEOTIDE SEQUENCE</scope>
    <source>
        <strain evidence="1">JCM 31311</strain>
    </source>
</reference>
<keyword evidence="2" id="KW-1185">Reference proteome</keyword>
<reference evidence="1" key="1">
    <citation type="journal article" date="2014" name="Int. J. Syst. Evol. Microbiol.">
        <title>Complete genome sequence of Corynebacterium casei LMG S-19264T (=DSM 44701T), isolated from a smear-ripened cheese.</title>
        <authorList>
            <consortium name="US DOE Joint Genome Institute (JGI-PGF)"/>
            <person name="Walter F."/>
            <person name="Albersmeier A."/>
            <person name="Kalinowski J."/>
            <person name="Ruckert C."/>
        </authorList>
    </citation>
    <scope>NUCLEOTIDE SEQUENCE</scope>
    <source>
        <strain evidence="1">JCM 31311</strain>
    </source>
</reference>
<dbReference type="AlphaFoldDB" id="A0A918CG56"/>
<sequence>MTHVALSAPVHGLKTYTWLEGGHFLIERTRFDHPDVPDSVAVIGADASGEGLSEHYFDSRGVLRVFEMTLENGLWKVWRDESGFSQRFTGTFSADGQTLEVVGELSQDGMQWEHDFTHRYSKGKGAS</sequence>
<name>A0A918CG56_9DEIO</name>
<gene>
    <name evidence="1" type="ORF">GCM10008957_37830</name>
</gene>
<accession>A0A918CG56</accession>
<comment type="caution">
    <text evidence="1">The sequence shown here is derived from an EMBL/GenBank/DDBJ whole genome shotgun (WGS) entry which is preliminary data.</text>
</comment>
<organism evidence="1 2">
    <name type="scientific">Deinococcus ruber</name>
    <dbReference type="NCBI Taxonomy" id="1848197"/>
    <lineage>
        <taxon>Bacteria</taxon>
        <taxon>Thermotogati</taxon>
        <taxon>Deinococcota</taxon>
        <taxon>Deinococci</taxon>
        <taxon>Deinococcales</taxon>
        <taxon>Deinococcaceae</taxon>
        <taxon>Deinococcus</taxon>
    </lineage>
</organism>
<evidence type="ECO:0000313" key="1">
    <source>
        <dbReference type="EMBL" id="GGR22210.1"/>
    </source>
</evidence>
<proteinExistence type="predicted"/>
<protein>
    <recommendedName>
        <fullName evidence="3">DUF1579 domain-containing protein</fullName>
    </recommendedName>
</protein>